<feature type="region of interest" description="Disordered" evidence="2">
    <location>
        <begin position="104"/>
        <end position="130"/>
    </location>
</feature>
<dbReference type="InterPro" id="IPR011010">
    <property type="entry name" value="DNA_brk_join_enz"/>
</dbReference>
<evidence type="ECO:0000256" key="2">
    <source>
        <dbReference type="SAM" id="MobiDB-lite"/>
    </source>
</evidence>
<evidence type="ECO:0000259" key="3">
    <source>
        <dbReference type="PROSITE" id="PS51898"/>
    </source>
</evidence>
<feature type="domain" description="Tyr recombinase" evidence="3">
    <location>
        <begin position="1"/>
        <end position="95"/>
    </location>
</feature>
<name>A0A4R4V7X5_9ACTN</name>
<comment type="caution">
    <text evidence="4">The sequence shown here is derived from an EMBL/GenBank/DDBJ whole genome shotgun (WGS) entry which is preliminary data.</text>
</comment>
<dbReference type="InterPro" id="IPR002104">
    <property type="entry name" value="Integrase_catalytic"/>
</dbReference>
<dbReference type="SUPFAM" id="SSF56349">
    <property type="entry name" value="DNA breaking-rejoining enzymes"/>
    <property type="match status" value="1"/>
</dbReference>
<keyword evidence="1" id="KW-0233">DNA recombination</keyword>
<evidence type="ECO:0000313" key="4">
    <source>
        <dbReference type="EMBL" id="TDC99456.1"/>
    </source>
</evidence>
<dbReference type="InterPro" id="IPR013762">
    <property type="entry name" value="Integrase-like_cat_sf"/>
</dbReference>
<dbReference type="Proteomes" id="UP000294543">
    <property type="component" value="Unassembled WGS sequence"/>
</dbReference>
<dbReference type="Pfam" id="PF00589">
    <property type="entry name" value="Phage_integrase"/>
    <property type="match status" value="1"/>
</dbReference>
<dbReference type="OrthoDB" id="9805859at2"/>
<dbReference type="Gene3D" id="1.10.443.10">
    <property type="entry name" value="Intergrase catalytic core"/>
    <property type="match status" value="1"/>
</dbReference>
<proteinExistence type="predicted"/>
<dbReference type="AlphaFoldDB" id="A0A4R4V7X5"/>
<dbReference type="GO" id="GO:0015074">
    <property type="term" value="P:DNA integration"/>
    <property type="evidence" value="ECO:0007669"/>
    <property type="project" value="InterPro"/>
</dbReference>
<sequence length="130" mass="13751">MGISSPIWCILSDTPREDGSELTPDWVSDHFERLTFAAGLPPIRLHDLRHGAATLSLAAGTDMKYVSAMLRHSSLSITSDIYTAVLLEMAREAAEASVALVPRAAVPGGGQSGTAGSRSVPDLHVVRPTD</sequence>
<accession>A0A4R4V7X5</accession>
<protein>
    <recommendedName>
        <fullName evidence="3">Tyr recombinase domain-containing protein</fullName>
    </recommendedName>
</protein>
<dbReference type="GO" id="GO:0006310">
    <property type="term" value="P:DNA recombination"/>
    <property type="evidence" value="ECO:0007669"/>
    <property type="project" value="UniProtKB-KW"/>
</dbReference>
<dbReference type="PROSITE" id="PS51898">
    <property type="entry name" value="TYR_RECOMBINASE"/>
    <property type="match status" value="1"/>
</dbReference>
<reference evidence="4 5" key="1">
    <citation type="submission" date="2019-03" db="EMBL/GenBank/DDBJ databases">
        <title>Draft genome sequences of novel Actinobacteria.</title>
        <authorList>
            <person name="Sahin N."/>
            <person name="Ay H."/>
            <person name="Saygin H."/>
        </authorList>
    </citation>
    <scope>NUCLEOTIDE SEQUENCE [LARGE SCALE GENOMIC DNA]</scope>
    <source>
        <strain evidence="4 5">KC712</strain>
    </source>
</reference>
<dbReference type="EMBL" id="SMKP01000446">
    <property type="protein sequence ID" value="TDC99456.1"/>
    <property type="molecule type" value="Genomic_DNA"/>
</dbReference>
<keyword evidence="5" id="KW-1185">Reference proteome</keyword>
<evidence type="ECO:0000313" key="5">
    <source>
        <dbReference type="Proteomes" id="UP000294543"/>
    </source>
</evidence>
<organism evidence="4 5">
    <name type="scientific">Nonomuraea diastatica</name>
    <dbReference type="NCBI Taxonomy" id="1848329"/>
    <lineage>
        <taxon>Bacteria</taxon>
        <taxon>Bacillati</taxon>
        <taxon>Actinomycetota</taxon>
        <taxon>Actinomycetes</taxon>
        <taxon>Streptosporangiales</taxon>
        <taxon>Streptosporangiaceae</taxon>
        <taxon>Nonomuraea</taxon>
    </lineage>
</organism>
<evidence type="ECO:0000256" key="1">
    <source>
        <dbReference type="ARBA" id="ARBA00023172"/>
    </source>
</evidence>
<gene>
    <name evidence="4" type="ORF">E1294_52105</name>
</gene>
<dbReference type="RefSeq" id="WP_132520811.1">
    <property type="nucleotide sequence ID" value="NZ_SMKP01000446.1"/>
</dbReference>
<dbReference type="GO" id="GO:0003677">
    <property type="term" value="F:DNA binding"/>
    <property type="evidence" value="ECO:0007669"/>
    <property type="project" value="InterPro"/>
</dbReference>